<keyword evidence="6 8" id="KW-0472">Membrane</keyword>
<dbReference type="SUPFAM" id="SSF103481">
    <property type="entry name" value="Multidrug resistance efflux transporter EmrE"/>
    <property type="match status" value="1"/>
</dbReference>
<evidence type="ECO:0000256" key="6">
    <source>
        <dbReference type="ARBA" id="ARBA00023136"/>
    </source>
</evidence>
<dbReference type="InterPro" id="IPR037185">
    <property type="entry name" value="EmrE-like"/>
</dbReference>
<evidence type="ECO:0000256" key="5">
    <source>
        <dbReference type="ARBA" id="ARBA00022989"/>
    </source>
</evidence>
<evidence type="ECO:0000256" key="7">
    <source>
        <dbReference type="RuleBase" id="RU003942"/>
    </source>
</evidence>
<dbReference type="Proteomes" id="UP001165986">
    <property type="component" value="Unassembled WGS sequence"/>
</dbReference>
<dbReference type="PANTHER" id="PTHR30561">
    <property type="entry name" value="SMR FAMILY PROTON-DEPENDENT DRUG EFFLUX TRANSPORTER SUGE"/>
    <property type="match status" value="1"/>
</dbReference>
<keyword evidence="2" id="KW-0813">Transport</keyword>
<feature type="transmembrane region" description="Helical" evidence="8">
    <location>
        <begin position="27"/>
        <end position="46"/>
    </location>
</feature>
<evidence type="ECO:0000256" key="8">
    <source>
        <dbReference type="SAM" id="Phobius"/>
    </source>
</evidence>
<gene>
    <name evidence="9" type="ORF">FNW02_15055</name>
</gene>
<dbReference type="PANTHER" id="PTHR30561:SF0">
    <property type="entry name" value="GUANIDINIUM EXPORTER"/>
    <property type="match status" value="1"/>
</dbReference>
<proteinExistence type="inferred from homology"/>
<feature type="transmembrane region" description="Helical" evidence="8">
    <location>
        <begin position="84"/>
        <end position="102"/>
    </location>
</feature>
<dbReference type="GO" id="GO:0022857">
    <property type="term" value="F:transmembrane transporter activity"/>
    <property type="evidence" value="ECO:0007669"/>
    <property type="project" value="InterPro"/>
</dbReference>
<keyword evidence="4 7" id="KW-0812">Transmembrane</keyword>
<dbReference type="FunFam" id="1.10.3730.20:FF:000001">
    <property type="entry name" value="Quaternary ammonium compound resistance transporter SugE"/>
    <property type="match status" value="1"/>
</dbReference>
<reference evidence="9" key="1">
    <citation type="submission" date="2019-07" db="EMBL/GenBank/DDBJ databases">
        <title>Toxilogical consequences of a new and cryptic species of cyanobacteria (Komarekiella delphini-convector) recovered from the epidermis of a bottlenose dolphin and 1500 ft. in the air.</title>
        <authorList>
            <person name="Brown A.O."/>
            <person name="Dvorak P."/>
            <person name="Villanueva C.D."/>
            <person name="Foss A.J."/>
            <person name="Garvey A.D."/>
            <person name="Gibson Q.A."/>
            <person name="Johansen J.R."/>
            <person name="Casamatta D.A."/>
        </authorList>
    </citation>
    <scope>NUCLEOTIDE SEQUENCE</scope>
    <source>
        <strain evidence="9">SJRDD-AB1</strain>
    </source>
</reference>
<evidence type="ECO:0000256" key="2">
    <source>
        <dbReference type="ARBA" id="ARBA00022448"/>
    </source>
</evidence>
<comment type="similarity">
    <text evidence="7">Belongs to the drug/metabolite transporter (DMT) superfamily. Small multidrug resistance (SMR) (TC 2.A.7.1) family.</text>
</comment>
<evidence type="ECO:0000256" key="4">
    <source>
        <dbReference type="ARBA" id="ARBA00022692"/>
    </source>
</evidence>
<organism evidence="9 10">
    <name type="scientific">Komarekiella delphini-convector SJRDD-AB1</name>
    <dbReference type="NCBI Taxonomy" id="2593771"/>
    <lineage>
        <taxon>Bacteria</taxon>
        <taxon>Bacillati</taxon>
        <taxon>Cyanobacteriota</taxon>
        <taxon>Cyanophyceae</taxon>
        <taxon>Nostocales</taxon>
        <taxon>Nostocaceae</taxon>
        <taxon>Komarekiella</taxon>
        <taxon>Komarekiella delphini-convector</taxon>
    </lineage>
</organism>
<dbReference type="AlphaFoldDB" id="A0AA40VS89"/>
<protein>
    <submittedName>
        <fullName evidence="9">Multidrug efflux SMR transporter</fullName>
    </submittedName>
</protein>
<evidence type="ECO:0000256" key="1">
    <source>
        <dbReference type="ARBA" id="ARBA00004651"/>
    </source>
</evidence>
<comment type="subcellular location">
    <subcellularLocation>
        <location evidence="1 7">Cell membrane</location>
        <topology evidence="1 7">Multi-pass membrane protein</topology>
    </subcellularLocation>
</comment>
<dbReference type="InterPro" id="IPR045324">
    <property type="entry name" value="Small_multidrug_res"/>
</dbReference>
<sequence>MAWIHILIAGLLETTWAVTLKWSNGFTNFLPTAATTVVTILSFYFLSQALKTLPVGTTYAVLAGIGAIGTVIADIVFFGESYGLFRSLCIGLIVLGVMGLRIL</sequence>
<accession>A0AA40VS89</accession>
<evidence type="ECO:0000313" key="10">
    <source>
        <dbReference type="Proteomes" id="UP001165986"/>
    </source>
</evidence>
<keyword evidence="3" id="KW-1003">Cell membrane</keyword>
<keyword evidence="10" id="KW-1185">Reference proteome</keyword>
<dbReference type="Gene3D" id="1.10.3730.20">
    <property type="match status" value="1"/>
</dbReference>
<feature type="transmembrane region" description="Helical" evidence="8">
    <location>
        <begin position="58"/>
        <end position="78"/>
    </location>
</feature>
<name>A0AA40VS89_9NOST</name>
<evidence type="ECO:0000313" key="9">
    <source>
        <dbReference type="EMBL" id="MBD6617116.1"/>
    </source>
</evidence>
<dbReference type="GO" id="GO:0005886">
    <property type="term" value="C:plasma membrane"/>
    <property type="evidence" value="ECO:0007669"/>
    <property type="project" value="UniProtKB-SubCell"/>
</dbReference>
<dbReference type="EMBL" id="VJXY01000015">
    <property type="protein sequence ID" value="MBD6617116.1"/>
    <property type="molecule type" value="Genomic_DNA"/>
</dbReference>
<keyword evidence="5 8" id="KW-1133">Transmembrane helix</keyword>
<dbReference type="RefSeq" id="WP_191758353.1">
    <property type="nucleotide sequence ID" value="NZ_VJXY01000015.1"/>
</dbReference>
<comment type="caution">
    <text evidence="9">The sequence shown here is derived from an EMBL/GenBank/DDBJ whole genome shotgun (WGS) entry which is preliminary data.</text>
</comment>
<dbReference type="InterPro" id="IPR000390">
    <property type="entry name" value="Small_drug/metabolite_transptr"/>
</dbReference>
<evidence type="ECO:0000256" key="3">
    <source>
        <dbReference type="ARBA" id="ARBA00022475"/>
    </source>
</evidence>
<dbReference type="Pfam" id="PF00893">
    <property type="entry name" value="Multi_Drug_Res"/>
    <property type="match status" value="1"/>
</dbReference>